<protein>
    <submittedName>
        <fullName evidence="1">Uncharacterized protein</fullName>
    </submittedName>
</protein>
<dbReference type="STRING" id="665118.SAMN02983003_3186"/>
<name>A0A1K2I0W5_9HYPH</name>
<dbReference type="EMBL" id="FPKU01000003">
    <property type="protein sequence ID" value="SFZ86014.1"/>
    <property type="molecule type" value="Genomic_DNA"/>
</dbReference>
<keyword evidence="2" id="KW-1185">Reference proteome</keyword>
<sequence length="103" mass="11066">MSMQNFFVLTPAQRIAAMAFNGEDVAINPRAVDNSSPGVGLNLNDNAADFDPGEAVTLTGAYVAPKRIVDDPEYMTYAPGMIALLLTLPWCSLETETIFAPEV</sequence>
<dbReference type="Proteomes" id="UP000183447">
    <property type="component" value="Unassembled WGS sequence"/>
</dbReference>
<gene>
    <name evidence="1" type="ORF">SAMN02983003_3186</name>
</gene>
<accession>A0A1K2I0W5</accession>
<dbReference type="AlphaFoldDB" id="A0A1K2I0W5"/>
<dbReference type="RefSeq" id="WP_072345285.1">
    <property type="nucleotide sequence ID" value="NZ_FPKU01000003.1"/>
</dbReference>
<evidence type="ECO:0000313" key="1">
    <source>
        <dbReference type="EMBL" id="SFZ86014.1"/>
    </source>
</evidence>
<dbReference type="OrthoDB" id="7908206at2"/>
<reference evidence="1 2" key="1">
    <citation type="submission" date="2016-11" db="EMBL/GenBank/DDBJ databases">
        <authorList>
            <person name="Jaros S."/>
            <person name="Januszkiewicz K."/>
            <person name="Wedrychowicz H."/>
        </authorList>
    </citation>
    <scope>NUCLEOTIDE SEQUENCE [LARGE SCALE GENOMIC DNA]</scope>
    <source>
        <strain evidence="1 2">ATCC 23634</strain>
    </source>
</reference>
<evidence type="ECO:0000313" key="2">
    <source>
        <dbReference type="Proteomes" id="UP000183447"/>
    </source>
</evidence>
<organism evidence="1 2">
    <name type="scientific">Devosia enhydra</name>
    <dbReference type="NCBI Taxonomy" id="665118"/>
    <lineage>
        <taxon>Bacteria</taxon>
        <taxon>Pseudomonadati</taxon>
        <taxon>Pseudomonadota</taxon>
        <taxon>Alphaproteobacteria</taxon>
        <taxon>Hyphomicrobiales</taxon>
        <taxon>Devosiaceae</taxon>
        <taxon>Devosia</taxon>
    </lineage>
</organism>
<proteinExistence type="predicted"/>